<evidence type="ECO:0000256" key="1">
    <source>
        <dbReference type="RuleBase" id="RU365079"/>
    </source>
</evidence>
<dbReference type="SMART" id="SM00577">
    <property type="entry name" value="CPDc"/>
    <property type="match status" value="1"/>
</dbReference>
<dbReference type="CDD" id="cd07521">
    <property type="entry name" value="HAD_FCP1-like"/>
    <property type="match status" value="1"/>
</dbReference>
<feature type="domain" description="FCP1 homology" evidence="2">
    <location>
        <begin position="10"/>
        <end position="153"/>
    </location>
</feature>
<dbReference type="Pfam" id="PF03031">
    <property type="entry name" value="NIF"/>
    <property type="match status" value="2"/>
</dbReference>
<evidence type="ECO:0000313" key="3">
    <source>
        <dbReference type="EMBL" id="KAJ8385142.1"/>
    </source>
</evidence>
<dbReference type="PANTHER" id="PTHR12210">
    <property type="entry name" value="DULLARD PROTEIN PHOSPHATASE"/>
    <property type="match status" value="1"/>
</dbReference>
<dbReference type="AlphaFoldDB" id="A0AAD7RJA7"/>
<dbReference type="Gene3D" id="3.40.50.1000">
    <property type="entry name" value="HAD superfamily/HAD-like"/>
    <property type="match status" value="2"/>
</dbReference>
<name>A0AAD7RJA7_9TELE</name>
<dbReference type="PROSITE" id="PS50969">
    <property type="entry name" value="FCP1"/>
    <property type="match status" value="1"/>
</dbReference>
<organism evidence="3 4">
    <name type="scientific">Aldrovandia affinis</name>
    <dbReference type="NCBI Taxonomy" id="143900"/>
    <lineage>
        <taxon>Eukaryota</taxon>
        <taxon>Metazoa</taxon>
        <taxon>Chordata</taxon>
        <taxon>Craniata</taxon>
        <taxon>Vertebrata</taxon>
        <taxon>Euteleostomi</taxon>
        <taxon>Actinopterygii</taxon>
        <taxon>Neopterygii</taxon>
        <taxon>Teleostei</taxon>
        <taxon>Notacanthiformes</taxon>
        <taxon>Halosauridae</taxon>
        <taxon>Aldrovandia</taxon>
    </lineage>
</organism>
<comment type="similarity">
    <text evidence="1">Belongs to the TIM50 family.</text>
</comment>
<sequence length="153" mass="17497">MCLLHEVMPQDQGKICVVIDLDETLVHSSFKPISNADFIVPVEIEGMTHQVILERGHLEARTETCLALQVYVLKRPHVDEFLQQMGEMFECILFTASLAKLFRESCVFHQGCYVKDLSRQLHRTLILDNSPASYIFHPENASLFLYPSLSFSP</sequence>
<dbReference type="Proteomes" id="UP001221898">
    <property type="component" value="Unassembled WGS sequence"/>
</dbReference>
<comment type="subcellular location">
    <subcellularLocation>
        <location evidence="1">Mitochondrion inner membrane</location>
        <topology evidence="1">Single-pass membrane protein</topology>
    </subcellularLocation>
</comment>
<protein>
    <recommendedName>
        <fullName evidence="1">Mitochondrial import inner membrane translocase subunit TIM50</fullName>
    </recommendedName>
</protein>
<dbReference type="InterPro" id="IPR050365">
    <property type="entry name" value="TIM50"/>
</dbReference>
<accession>A0AAD7RJA7</accession>
<dbReference type="EMBL" id="JAINUG010000258">
    <property type="protein sequence ID" value="KAJ8385142.1"/>
    <property type="molecule type" value="Genomic_DNA"/>
</dbReference>
<keyword evidence="1" id="KW-0813">Transport</keyword>
<gene>
    <name evidence="3" type="ORF">AAFF_G00192830</name>
</gene>
<dbReference type="SUPFAM" id="SSF56784">
    <property type="entry name" value="HAD-like"/>
    <property type="match status" value="1"/>
</dbReference>
<keyword evidence="1" id="KW-0653">Protein transport</keyword>
<dbReference type="InterPro" id="IPR023214">
    <property type="entry name" value="HAD_sf"/>
</dbReference>
<dbReference type="InterPro" id="IPR036412">
    <property type="entry name" value="HAD-like_sf"/>
</dbReference>
<proteinExistence type="inferred from homology"/>
<evidence type="ECO:0000259" key="2">
    <source>
        <dbReference type="PROSITE" id="PS50969"/>
    </source>
</evidence>
<keyword evidence="1" id="KW-0811">Translocation</keyword>
<keyword evidence="1" id="KW-0809">Transit peptide</keyword>
<comment type="subunit">
    <text evidence="1">Component of the TIM23 complex.</text>
</comment>
<keyword evidence="1" id="KW-0496">Mitochondrion</keyword>
<dbReference type="GO" id="GO:0005744">
    <property type="term" value="C:TIM23 mitochondrial import inner membrane translocase complex"/>
    <property type="evidence" value="ECO:0007669"/>
    <property type="project" value="UniProtKB-UniRule"/>
</dbReference>
<dbReference type="GO" id="GO:0015031">
    <property type="term" value="P:protein transport"/>
    <property type="evidence" value="ECO:0007669"/>
    <property type="project" value="UniProtKB-KW"/>
</dbReference>
<evidence type="ECO:0000313" key="4">
    <source>
        <dbReference type="Proteomes" id="UP001221898"/>
    </source>
</evidence>
<dbReference type="InterPro" id="IPR004274">
    <property type="entry name" value="FCP1_dom"/>
</dbReference>
<comment type="caution">
    <text evidence="3">The sequence shown here is derived from an EMBL/GenBank/DDBJ whole genome shotgun (WGS) entry which is preliminary data.</text>
</comment>
<comment type="function">
    <text evidence="1">Essential component of the TIM23 complex, a complex that mediates the translocation of transit peptide-containing proteins across the mitochondrial inner membrane.</text>
</comment>
<reference evidence="3" key="1">
    <citation type="journal article" date="2023" name="Science">
        <title>Genome structures resolve the early diversification of teleost fishes.</title>
        <authorList>
            <person name="Parey E."/>
            <person name="Louis A."/>
            <person name="Montfort J."/>
            <person name="Bouchez O."/>
            <person name="Roques C."/>
            <person name="Iampietro C."/>
            <person name="Lluch J."/>
            <person name="Castinel A."/>
            <person name="Donnadieu C."/>
            <person name="Desvignes T."/>
            <person name="Floi Bucao C."/>
            <person name="Jouanno E."/>
            <person name="Wen M."/>
            <person name="Mejri S."/>
            <person name="Dirks R."/>
            <person name="Jansen H."/>
            <person name="Henkel C."/>
            <person name="Chen W.J."/>
            <person name="Zahm M."/>
            <person name="Cabau C."/>
            <person name="Klopp C."/>
            <person name="Thompson A.W."/>
            <person name="Robinson-Rechavi M."/>
            <person name="Braasch I."/>
            <person name="Lecointre G."/>
            <person name="Bobe J."/>
            <person name="Postlethwait J.H."/>
            <person name="Berthelot C."/>
            <person name="Roest Crollius H."/>
            <person name="Guiguen Y."/>
        </authorList>
    </citation>
    <scope>NUCLEOTIDE SEQUENCE</scope>
    <source>
        <strain evidence="3">NC1722</strain>
    </source>
</reference>
<keyword evidence="4" id="KW-1185">Reference proteome</keyword>